<dbReference type="Pfam" id="PF01644">
    <property type="entry name" value="Chitin_synth_1"/>
    <property type="match status" value="1"/>
</dbReference>
<dbReference type="GO" id="GO:0071555">
    <property type="term" value="P:cell wall organization"/>
    <property type="evidence" value="ECO:0007669"/>
    <property type="project" value="UniProtKB-KW"/>
</dbReference>
<feature type="region of interest" description="Disordered" evidence="11">
    <location>
        <begin position="1"/>
        <end position="35"/>
    </location>
</feature>
<keyword evidence="6 10" id="KW-0812">Transmembrane</keyword>
<dbReference type="STRING" id="56484.A0A1Y2EZD5"/>
<dbReference type="Proteomes" id="UP000193685">
    <property type="component" value="Unassembled WGS sequence"/>
</dbReference>
<dbReference type="InterPro" id="IPR004835">
    <property type="entry name" value="Chitin_synth"/>
</dbReference>
<dbReference type="GO" id="GO:0006031">
    <property type="term" value="P:chitin biosynthetic process"/>
    <property type="evidence" value="ECO:0007669"/>
    <property type="project" value="UniProtKB-UniRule"/>
</dbReference>
<comment type="function">
    <text evidence="10">Polymerizes chitin, a structural polymer of the cell wall and septum, by transferring the sugar moiety of UDP-GlcNAc to the non-reducing end of the growing chitin polymer.</text>
</comment>
<keyword evidence="8 10" id="KW-0472">Membrane</keyword>
<organism evidence="13 14">
    <name type="scientific">Protomyces lactucae-debilis</name>
    <dbReference type="NCBI Taxonomy" id="2754530"/>
    <lineage>
        <taxon>Eukaryota</taxon>
        <taxon>Fungi</taxon>
        <taxon>Dikarya</taxon>
        <taxon>Ascomycota</taxon>
        <taxon>Taphrinomycotina</taxon>
        <taxon>Taphrinomycetes</taxon>
        <taxon>Taphrinales</taxon>
        <taxon>Protomycetaceae</taxon>
        <taxon>Protomyces</taxon>
    </lineage>
</organism>
<evidence type="ECO:0000256" key="7">
    <source>
        <dbReference type="ARBA" id="ARBA00022989"/>
    </source>
</evidence>
<comment type="catalytic activity">
    <reaction evidence="10">
        <text>[(1-&gt;4)-N-acetyl-beta-D-glucosaminyl](n) + UDP-N-acetyl-alpha-D-glucosamine = [(1-&gt;4)-N-acetyl-beta-D-glucosaminyl](n+1) + UDP + H(+)</text>
        <dbReference type="Rhea" id="RHEA:16637"/>
        <dbReference type="Rhea" id="RHEA-COMP:9593"/>
        <dbReference type="Rhea" id="RHEA-COMP:9595"/>
        <dbReference type="ChEBI" id="CHEBI:15378"/>
        <dbReference type="ChEBI" id="CHEBI:17029"/>
        <dbReference type="ChEBI" id="CHEBI:57705"/>
        <dbReference type="ChEBI" id="CHEBI:58223"/>
        <dbReference type="EC" id="2.4.1.16"/>
    </reaction>
</comment>
<evidence type="ECO:0000313" key="14">
    <source>
        <dbReference type="Proteomes" id="UP000193685"/>
    </source>
</evidence>
<name>A0A1Y2EZD5_PROLT</name>
<feature type="transmembrane region" description="Helical" evidence="10">
    <location>
        <begin position="721"/>
        <end position="746"/>
    </location>
</feature>
<dbReference type="PANTHER" id="PTHR22914:SF9">
    <property type="entry name" value="CHITIN SYNTHASE 1"/>
    <property type="match status" value="1"/>
</dbReference>
<feature type="transmembrane region" description="Helical" evidence="10">
    <location>
        <begin position="538"/>
        <end position="565"/>
    </location>
</feature>
<dbReference type="InterPro" id="IPR029044">
    <property type="entry name" value="Nucleotide-diphossugar_trans"/>
</dbReference>
<evidence type="ECO:0000256" key="6">
    <source>
        <dbReference type="ARBA" id="ARBA00022692"/>
    </source>
</evidence>
<keyword evidence="4 10" id="KW-0328">Glycosyltransferase</keyword>
<dbReference type="EMBL" id="MCFI01000021">
    <property type="protein sequence ID" value="ORY76991.1"/>
    <property type="molecule type" value="Genomic_DNA"/>
</dbReference>
<feature type="transmembrane region" description="Helical" evidence="10">
    <location>
        <begin position="463"/>
        <end position="486"/>
    </location>
</feature>
<evidence type="ECO:0000256" key="11">
    <source>
        <dbReference type="SAM" id="MobiDB-lite"/>
    </source>
</evidence>
<keyword evidence="3 10" id="KW-1003">Cell membrane</keyword>
<dbReference type="GeneID" id="63784653"/>
<dbReference type="GO" id="GO:0004100">
    <property type="term" value="F:chitin synthase activity"/>
    <property type="evidence" value="ECO:0007669"/>
    <property type="project" value="UniProtKB-UniRule"/>
</dbReference>
<evidence type="ECO:0000256" key="2">
    <source>
        <dbReference type="ARBA" id="ARBA00012543"/>
    </source>
</evidence>
<feature type="transmembrane region" description="Helical" evidence="10">
    <location>
        <begin position="506"/>
        <end position="526"/>
    </location>
</feature>
<dbReference type="GO" id="GO:0005886">
    <property type="term" value="C:plasma membrane"/>
    <property type="evidence" value="ECO:0007669"/>
    <property type="project" value="UniProtKB-SubCell"/>
</dbReference>
<protein>
    <recommendedName>
        <fullName evidence="2 10">Chitin synthase</fullName>
        <ecNumber evidence="2 10">2.4.1.16</ecNumber>
    </recommendedName>
</protein>
<evidence type="ECO:0000259" key="12">
    <source>
        <dbReference type="Pfam" id="PF08407"/>
    </source>
</evidence>
<dbReference type="Pfam" id="PF08407">
    <property type="entry name" value="Chitin_synth_1N"/>
    <property type="match status" value="1"/>
</dbReference>
<dbReference type="PANTHER" id="PTHR22914">
    <property type="entry name" value="CHITIN SYNTHASE"/>
    <property type="match status" value="1"/>
</dbReference>
<comment type="similarity">
    <text evidence="10">Belongs to the chitin synthase family.</text>
</comment>
<evidence type="ECO:0000256" key="10">
    <source>
        <dbReference type="RuleBase" id="RU366040"/>
    </source>
</evidence>
<feature type="transmembrane region" description="Helical" evidence="10">
    <location>
        <begin position="758"/>
        <end position="784"/>
    </location>
</feature>
<accession>A0A1Y2EZD5</accession>
<dbReference type="EC" id="2.4.1.16" evidence="2 10"/>
<evidence type="ECO:0000256" key="8">
    <source>
        <dbReference type="ARBA" id="ARBA00023136"/>
    </source>
</evidence>
<evidence type="ECO:0000256" key="4">
    <source>
        <dbReference type="ARBA" id="ARBA00022676"/>
    </source>
</evidence>
<feature type="transmembrane region" description="Helical" evidence="10">
    <location>
        <begin position="587"/>
        <end position="610"/>
    </location>
</feature>
<proteinExistence type="inferred from homology"/>
<evidence type="ECO:0000256" key="3">
    <source>
        <dbReference type="ARBA" id="ARBA00022475"/>
    </source>
</evidence>
<evidence type="ECO:0000256" key="9">
    <source>
        <dbReference type="ARBA" id="ARBA00023316"/>
    </source>
</evidence>
<keyword evidence="7 10" id="KW-1133">Transmembrane helix</keyword>
<feature type="domain" description="Chitin synthase N-terminal" evidence="12">
    <location>
        <begin position="39"/>
        <end position="107"/>
    </location>
</feature>
<feature type="compositionally biased region" description="Polar residues" evidence="11">
    <location>
        <begin position="11"/>
        <end position="22"/>
    </location>
</feature>
<dbReference type="CDD" id="cd04190">
    <property type="entry name" value="Chitin_synth_C"/>
    <property type="match status" value="1"/>
</dbReference>
<dbReference type="SUPFAM" id="SSF53448">
    <property type="entry name" value="Nucleotide-diphospho-sugar transferases"/>
    <property type="match status" value="1"/>
</dbReference>
<dbReference type="InterPro" id="IPR013616">
    <property type="entry name" value="Chitin_synth_N"/>
</dbReference>
<keyword evidence="14" id="KW-1185">Reference proteome</keyword>
<keyword evidence="5 10" id="KW-0808">Transferase</keyword>
<comment type="subcellular location">
    <subcellularLocation>
        <location evidence="1 10">Cell membrane</location>
        <topology evidence="1 10">Multi-pass membrane protein</topology>
    </subcellularLocation>
</comment>
<evidence type="ECO:0000256" key="5">
    <source>
        <dbReference type="ARBA" id="ARBA00022679"/>
    </source>
</evidence>
<sequence length="790" mass="88908">MGVPLLDPGASSPQKEVSQYVQQDPYAAAPEGPQPRRYKTMKRVELYNGNLVLDCPVPKKLLDTLPIRDGREFTHMRYTAATGDPSEFKSKLFTLRQALYHPPRQTELFIVITMYNENEILFARTMHSVMKNIAHLCSRDRSRVWGKEGWQKVVVCIVSDGRSKINPRTLSYLAAMGVYQEGIAKNVVNNEPVTAHLYEYTTQISINADLTFKGADRGIVPVQVLFCLKEKNQKKINSHRWFFQAFGPILNPNVCVLLDAGTQPGDKSIYHLWKSFDLNSNVAGACGEIVAMKGKYGKNLLNPLVAAQNFEYKMSNILDKPLESVFGFISVLPGAFSAYRYIALQNDSQGQGPLKQYFKGETMHGANAGIFEANMYLAEDRILCYELVAKRNCAWILHYVKSAYAVTDVPDELPELISQRRRWLNGSFFAAIYALWHTFSIWRSDHGFFRKIFFHIEFLYQAISMLFSWFGLGNFFIAFTILAKALGDNKWTTGVHIGQKIFAPGAVLYSVCTWIYAALIVMCFVLSLGNRPQGSKWAYMVTMSFFALLMGYMLFAAGFLSYVSITNFIALNPTKTTFFAAIKRDPLFYQLCISLLSTYGLYLVASILYFEPWHMFTSFIQYLLISPSYINILNVYAFCNTHDISWGTKGDTGIKTDLGVVNVKKDGSTVEIAVPTSDTDIDAAYMQAIKTLELKEAEKKNKRSAETKQEDYYKSFRTRVVLAWILSNGALIGLVLGIGGVSQITAASQSTASSGTSIYLGIIFWSVAGLSLFRFIGCVFYLVVRLFNGE</sequence>
<reference evidence="13 14" key="1">
    <citation type="submission" date="2016-07" db="EMBL/GenBank/DDBJ databases">
        <title>Pervasive Adenine N6-methylation of Active Genes in Fungi.</title>
        <authorList>
            <consortium name="DOE Joint Genome Institute"/>
            <person name="Mondo S.J."/>
            <person name="Dannebaum R.O."/>
            <person name="Kuo R.C."/>
            <person name="Labutti K."/>
            <person name="Haridas S."/>
            <person name="Kuo A."/>
            <person name="Salamov A."/>
            <person name="Ahrendt S.R."/>
            <person name="Lipzen A."/>
            <person name="Sullivan W."/>
            <person name="Andreopoulos W.B."/>
            <person name="Clum A."/>
            <person name="Lindquist E."/>
            <person name="Daum C."/>
            <person name="Ramamoorthy G.K."/>
            <person name="Gryganskyi A."/>
            <person name="Culley D."/>
            <person name="Magnuson J.K."/>
            <person name="James T.Y."/>
            <person name="O'Malley M.A."/>
            <person name="Stajich J.E."/>
            <person name="Spatafora J.W."/>
            <person name="Visel A."/>
            <person name="Grigoriev I.V."/>
        </authorList>
    </citation>
    <scope>NUCLEOTIDE SEQUENCE [LARGE SCALE GENOMIC DNA]</scope>
    <source>
        <strain evidence="13 14">12-1054</strain>
    </source>
</reference>
<dbReference type="OrthoDB" id="26569at2759"/>
<evidence type="ECO:0000313" key="13">
    <source>
        <dbReference type="EMBL" id="ORY76991.1"/>
    </source>
</evidence>
<keyword evidence="9 10" id="KW-0961">Cell wall biogenesis/degradation</keyword>
<dbReference type="AlphaFoldDB" id="A0A1Y2EZD5"/>
<evidence type="ECO:0000256" key="1">
    <source>
        <dbReference type="ARBA" id="ARBA00004651"/>
    </source>
</evidence>
<dbReference type="OMA" id="AWILHYV"/>
<comment type="caution">
    <text evidence="13">The sequence shown here is derived from an EMBL/GenBank/DDBJ whole genome shotgun (WGS) entry which is preliminary data.</text>
</comment>
<gene>
    <name evidence="13" type="ORF">BCR37DRAFT_351188</name>
</gene>
<dbReference type="GO" id="GO:0030428">
    <property type="term" value="C:cell septum"/>
    <property type="evidence" value="ECO:0007669"/>
    <property type="project" value="TreeGrafter"/>
</dbReference>
<dbReference type="RefSeq" id="XP_040722831.1">
    <property type="nucleotide sequence ID" value="XM_040868054.1"/>
</dbReference>